<dbReference type="EMBL" id="BAAAHC010000017">
    <property type="protein sequence ID" value="GAA0533789.1"/>
    <property type="molecule type" value="Genomic_DNA"/>
</dbReference>
<evidence type="ECO:0000313" key="1">
    <source>
        <dbReference type="EMBL" id="GAA0533789.1"/>
    </source>
</evidence>
<name>A0ABN1D4L9_9PSEU</name>
<proteinExistence type="predicted"/>
<protein>
    <submittedName>
        <fullName evidence="1">Uncharacterized protein</fullName>
    </submittedName>
</protein>
<keyword evidence="2" id="KW-1185">Reference proteome</keyword>
<dbReference type="Proteomes" id="UP001500220">
    <property type="component" value="Unassembled WGS sequence"/>
</dbReference>
<gene>
    <name evidence="1" type="ORF">GCM10009545_40420</name>
</gene>
<reference evidence="1 2" key="1">
    <citation type="journal article" date="2019" name="Int. J. Syst. Evol. Microbiol.">
        <title>The Global Catalogue of Microorganisms (GCM) 10K type strain sequencing project: providing services to taxonomists for standard genome sequencing and annotation.</title>
        <authorList>
            <consortium name="The Broad Institute Genomics Platform"/>
            <consortium name="The Broad Institute Genome Sequencing Center for Infectious Disease"/>
            <person name="Wu L."/>
            <person name="Ma J."/>
        </authorList>
    </citation>
    <scope>NUCLEOTIDE SEQUENCE [LARGE SCALE GENOMIC DNA]</scope>
    <source>
        <strain evidence="1 2">JCM 10664</strain>
    </source>
</reference>
<sequence length="65" mass="6676">MYGRSALSTADCRICCTRITLVTAAIVVDGPTRSAQISAARAMGSKGRGLRALMVFDASSGDPLG</sequence>
<evidence type="ECO:0000313" key="2">
    <source>
        <dbReference type="Proteomes" id="UP001500220"/>
    </source>
</evidence>
<accession>A0ABN1D4L9</accession>
<comment type="caution">
    <text evidence="1">The sequence shown here is derived from an EMBL/GenBank/DDBJ whole genome shotgun (WGS) entry which is preliminary data.</text>
</comment>
<organism evidence="1 2">
    <name type="scientific">Saccharopolyspora thermophila</name>
    <dbReference type="NCBI Taxonomy" id="89367"/>
    <lineage>
        <taxon>Bacteria</taxon>
        <taxon>Bacillati</taxon>
        <taxon>Actinomycetota</taxon>
        <taxon>Actinomycetes</taxon>
        <taxon>Pseudonocardiales</taxon>
        <taxon>Pseudonocardiaceae</taxon>
        <taxon>Saccharopolyspora</taxon>
    </lineage>
</organism>